<dbReference type="GO" id="GO:0042910">
    <property type="term" value="F:xenobiotic transmembrane transporter activity"/>
    <property type="evidence" value="ECO:0007669"/>
    <property type="project" value="InterPro"/>
</dbReference>
<feature type="transmembrane region" description="Helical" evidence="2">
    <location>
        <begin position="310"/>
        <end position="333"/>
    </location>
</feature>
<evidence type="ECO:0000313" key="4">
    <source>
        <dbReference type="Proteomes" id="UP000034392"/>
    </source>
</evidence>
<feature type="transmembrane region" description="Helical" evidence="2">
    <location>
        <begin position="130"/>
        <end position="151"/>
    </location>
</feature>
<reference evidence="3" key="1">
    <citation type="submission" date="2015-05" db="EMBL/GenBank/DDBJ databases">
        <title>The complete genome of Altererythrobacter atlanticus strain 26DY36.</title>
        <authorList>
            <person name="Wu Y.-H."/>
            <person name="Cheng H."/>
            <person name="Wu X.-W."/>
        </authorList>
    </citation>
    <scope>NUCLEOTIDE SEQUENCE [LARGE SCALE GENOMIC DNA]</scope>
    <source>
        <strain evidence="3">26DY36</strain>
    </source>
</reference>
<dbReference type="GO" id="GO:0005886">
    <property type="term" value="C:plasma membrane"/>
    <property type="evidence" value="ECO:0007669"/>
    <property type="project" value="TreeGrafter"/>
</dbReference>
<dbReference type="CDD" id="cd13131">
    <property type="entry name" value="MATE_NorM_like"/>
    <property type="match status" value="1"/>
</dbReference>
<evidence type="ECO:0000256" key="2">
    <source>
        <dbReference type="SAM" id="Phobius"/>
    </source>
</evidence>
<feature type="transmembrane region" description="Helical" evidence="2">
    <location>
        <begin position="171"/>
        <end position="189"/>
    </location>
</feature>
<feature type="transmembrane region" description="Helical" evidence="2">
    <location>
        <begin position="196"/>
        <end position="218"/>
    </location>
</feature>
<feature type="transmembrane region" description="Helical" evidence="2">
    <location>
        <begin position="398"/>
        <end position="421"/>
    </location>
</feature>
<keyword evidence="2" id="KW-0812">Transmembrane</keyword>
<feature type="transmembrane region" description="Helical" evidence="2">
    <location>
        <begin position="433"/>
        <end position="452"/>
    </location>
</feature>
<sequence length="493" mass="51775">MCPRSRTSQKKVCPHDTGLLAATGAAYATAAMQPATTPPTWKREFTATLRLAGPLAAANLLQMLTYAIDVMFIARLGEAELAASALGIAIFGLLSWALTGLTGAVAPLAAAELGARAPALRPVRRSVRMALWLSVMSGAGAMVLCSLSEPFMLATGQLPRIAALAGEYMEVLLWATIPMIAASVLRNFVSTLGRPVLATMITGAGIGVNALGNYAFIFGNFGAPALGLQGAAWATVATSVITFAAYVLAIRLDPRLHRYHIFGFFWRPDWARFAALMKIGTPIALTVLAEAGIFATAAFLMGLIGAPQLAAHTVALQIAALCFQIPSGVSQAATIRVGYFHGAREAIGVARAGWAAMALGTGFMVLTAIAMLTVPEWLLYVYVDPSQPANADMVKLAIGYLAVAAAFQLTDGIQVVAAGALRGLQDTRMPMWIAIFAYWVPGFGLAAGLGLYTPLEGIGVWIGLAAGLACAAALLLTRWHWRGRLGLLEYAKT</sequence>
<dbReference type="EMBL" id="CP011452">
    <property type="protein sequence ID" value="AKH43657.1"/>
    <property type="molecule type" value="Genomic_DNA"/>
</dbReference>
<feature type="transmembrane region" description="Helical" evidence="2">
    <location>
        <begin position="282"/>
        <end position="304"/>
    </location>
</feature>
<feature type="transmembrane region" description="Helical" evidence="2">
    <location>
        <begin position="86"/>
        <end position="109"/>
    </location>
</feature>
<feature type="transmembrane region" description="Helical" evidence="2">
    <location>
        <begin position="51"/>
        <end position="74"/>
    </location>
</feature>
<protein>
    <submittedName>
        <fullName evidence="3">Multidrug resistance protein NorM</fullName>
    </submittedName>
</protein>
<feature type="transmembrane region" description="Helical" evidence="2">
    <location>
        <begin position="230"/>
        <end position="249"/>
    </location>
</feature>
<dbReference type="Pfam" id="PF01554">
    <property type="entry name" value="MatE"/>
    <property type="match status" value="2"/>
</dbReference>
<dbReference type="PATRIC" id="fig|1267766.3.peg.2661"/>
<dbReference type="InterPro" id="IPR050222">
    <property type="entry name" value="MATE_MdtK"/>
</dbReference>
<dbReference type="KEGG" id="aay:WYH_02627"/>
<keyword evidence="4" id="KW-1185">Reference proteome</keyword>
<dbReference type="NCBIfam" id="TIGR00797">
    <property type="entry name" value="matE"/>
    <property type="match status" value="1"/>
</dbReference>
<dbReference type="STRING" id="1267766.WYH_02627"/>
<dbReference type="GO" id="GO:0015297">
    <property type="term" value="F:antiporter activity"/>
    <property type="evidence" value="ECO:0007669"/>
    <property type="project" value="InterPro"/>
</dbReference>
<name>A0A0F7KWQ9_9SPHN</name>
<keyword evidence="2" id="KW-1133">Transmembrane helix</keyword>
<keyword evidence="1" id="KW-0813">Transport</keyword>
<dbReference type="AlphaFoldDB" id="A0A0F7KWQ9"/>
<keyword evidence="2" id="KW-0472">Membrane</keyword>
<feature type="transmembrane region" description="Helical" evidence="2">
    <location>
        <begin position="354"/>
        <end position="378"/>
    </location>
</feature>
<gene>
    <name evidence="3" type="primary">norM</name>
    <name evidence="3" type="ORF">WYH_02627</name>
</gene>
<dbReference type="Proteomes" id="UP000034392">
    <property type="component" value="Chromosome"/>
</dbReference>
<evidence type="ECO:0000313" key="3">
    <source>
        <dbReference type="EMBL" id="AKH43657.1"/>
    </source>
</evidence>
<evidence type="ECO:0000256" key="1">
    <source>
        <dbReference type="ARBA" id="ARBA00022448"/>
    </source>
</evidence>
<organism evidence="3 4">
    <name type="scientific">Croceibacterium atlanticum</name>
    <dbReference type="NCBI Taxonomy" id="1267766"/>
    <lineage>
        <taxon>Bacteria</taxon>
        <taxon>Pseudomonadati</taxon>
        <taxon>Pseudomonadota</taxon>
        <taxon>Alphaproteobacteria</taxon>
        <taxon>Sphingomonadales</taxon>
        <taxon>Erythrobacteraceae</taxon>
        <taxon>Croceibacterium</taxon>
    </lineage>
</organism>
<proteinExistence type="predicted"/>
<accession>A0A0F7KWQ9</accession>
<feature type="transmembrane region" description="Helical" evidence="2">
    <location>
        <begin position="458"/>
        <end position="477"/>
    </location>
</feature>
<dbReference type="InterPro" id="IPR002528">
    <property type="entry name" value="MATE_fam"/>
</dbReference>
<dbReference type="PANTHER" id="PTHR43298:SF2">
    <property type="entry name" value="FMN_FAD EXPORTER YEEO-RELATED"/>
    <property type="match status" value="1"/>
</dbReference>
<dbReference type="PANTHER" id="PTHR43298">
    <property type="entry name" value="MULTIDRUG RESISTANCE PROTEIN NORM-RELATED"/>
    <property type="match status" value="1"/>
</dbReference>